<dbReference type="EMBL" id="CANTFL010000479">
    <property type="protein sequence ID" value="CAI5723384.1"/>
    <property type="molecule type" value="Genomic_DNA"/>
</dbReference>
<dbReference type="AlphaFoldDB" id="A0AAV0TMX4"/>
<organism evidence="2 3">
    <name type="scientific">Hyaloperonospora brassicae</name>
    <name type="common">Brassica downy mildew</name>
    <name type="synonym">Peronospora brassicae</name>
    <dbReference type="NCBI Taxonomy" id="162125"/>
    <lineage>
        <taxon>Eukaryota</taxon>
        <taxon>Sar</taxon>
        <taxon>Stramenopiles</taxon>
        <taxon>Oomycota</taxon>
        <taxon>Peronosporomycetes</taxon>
        <taxon>Peronosporales</taxon>
        <taxon>Peronosporaceae</taxon>
        <taxon>Hyaloperonospora</taxon>
    </lineage>
</organism>
<accession>A0AAV0TMX4</accession>
<reference evidence="2" key="1">
    <citation type="submission" date="2022-12" db="EMBL/GenBank/DDBJ databases">
        <authorList>
            <person name="Webb A."/>
        </authorList>
    </citation>
    <scope>NUCLEOTIDE SEQUENCE</scope>
    <source>
        <strain evidence="2">Hp1</strain>
    </source>
</reference>
<sequence length="339" mass="37554">MSTSSSPFASVAAPAFRQGIRRRRDGPPDVEIQELDSRTMRQSAYNYFERHAVVPSLLRTSTFHSALGRSEASSKRQRTLAEHLDNMCLQDRSPDSVGSSRAAVASRDAQQYRECAREGLLLADYDARGQEGNASARGASGSASDGAVDHVEEGVQTVAELGRLRRFFAAHGSDRRRSIDRMYRHYVTALPQPAATTGLQGNELVVFRPRTTATRGSDMAAYLSLTPHDFDKLSTAEKRQWYQAHCRFMTELDAASAAHKKDDDMALLFDVEHMELNERRCVPPEHAMASLSSSCAHQVLEAPSDVEMMEVIEQDVAPKRRPQAAGALTHTEWFADADL</sequence>
<evidence type="ECO:0000256" key="1">
    <source>
        <dbReference type="SAM" id="MobiDB-lite"/>
    </source>
</evidence>
<evidence type="ECO:0000313" key="3">
    <source>
        <dbReference type="Proteomes" id="UP001162031"/>
    </source>
</evidence>
<dbReference type="Proteomes" id="UP001162031">
    <property type="component" value="Unassembled WGS sequence"/>
</dbReference>
<feature type="compositionally biased region" description="Low complexity" evidence="1">
    <location>
        <begin position="95"/>
        <end position="108"/>
    </location>
</feature>
<comment type="caution">
    <text evidence="2">The sequence shown here is derived from an EMBL/GenBank/DDBJ whole genome shotgun (WGS) entry which is preliminary data.</text>
</comment>
<gene>
    <name evidence="2" type="ORF">HBR001_LOCUS3104</name>
</gene>
<feature type="region of interest" description="Disordered" evidence="1">
    <location>
        <begin position="89"/>
        <end position="108"/>
    </location>
</feature>
<protein>
    <submittedName>
        <fullName evidence="2">Uncharacterized protein</fullName>
    </submittedName>
</protein>
<feature type="compositionally biased region" description="Low complexity" evidence="1">
    <location>
        <begin position="1"/>
        <end position="16"/>
    </location>
</feature>
<feature type="region of interest" description="Disordered" evidence="1">
    <location>
        <begin position="1"/>
        <end position="28"/>
    </location>
</feature>
<proteinExistence type="predicted"/>
<evidence type="ECO:0000313" key="2">
    <source>
        <dbReference type="EMBL" id="CAI5723384.1"/>
    </source>
</evidence>
<name>A0AAV0TMX4_HYABA</name>
<keyword evidence="3" id="KW-1185">Reference proteome</keyword>